<evidence type="ECO:0000313" key="3">
    <source>
        <dbReference type="Proteomes" id="UP001632038"/>
    </source>
</evidence>
<accession>A0ABD3C4C3</accession>
<reference evidence="3" key="1">
    <citation type="journal article" date="2024" name="IScience">
        <title>Strigolactones Initiate the Formation of Haustorium-like Structures in Castilleja.</title>
        <authorList>
            <person name="Buerger M."/>
            <person name="Peterson D."/>
            <person name="Chory J."/>
        </authorList>
    </citation>
    <scope>NUCLEOTIDE SEQUENCE [LARGE SCALE GENOMIC DNA]</scope>
</reference>
<dbReference type="EMBL" id="JAVIJP010000053">
    <property type="protein sequence ID" value="KAL3624402.1"/>
    <property type="molecule type" value="Genomic_DNA"/>
</dbReference>
<sequence>MVVAMAVNGGALDGIWKGGGETAEQIPTEDVGPPPPQIGGGGSSNGSSEDEFVSLGSSILRVRAGFVPNYQLLELHPINRGSQSDVVVGCRHRLMGAEGGVSRVFVVRLAETRRFPAGPRTTVALGHCPPVVVCRPEKL</sequence>
<protein>
    <submittedName>
        <fullName evidence="2">Uncharacterized protein</fullName>
    </submittedName>
</protein>
<evidence type="ECO:0000256" key="1">
    <source>
        <dbReference type="SAM" id="MobiDB-lite"/>
    </source>
</evidence>
<feature type="region of interest" description="Disordered" evidence="1">
    <location>
        <begin position="16"/>
        <end position="51"/>
    </location>
</feature>
<dbReference type="AlphaFoldDB" id="A0ABD3C4C3"/>
<proteinExistence type="predicted"/>
<evidence type="ECO:0000313" key="2">
    <source>
        <dbReference type="EMBL" id="KAL3624402.1"/>
    </source>
</evidence>
<gene>
    <name evidence="2" type="ORF">CASFOL_031070</name>
</gene>
<keyword evidence="3" id="KW-1185">Reference proteome</keyword>
<dbReference type="Proteomes" id="UP001632038">
    <property type="component" value="Unassembled WGS sequence"/>
</dbReference>
<organism evidence="2 3">
    <name type="scientific">Castilleja foliolosa</name>
    <dbReference type="NCBI Taxonomy" id="1961234"/>
    <lineage>
        <taxon>Eukaryota</taxon>
        <taxon>Viridiplantae</taxon>
        <taxon>Streptophyta</taxon>
        <taxon>Embryophyta</taxon>
        <taxon>Tracheophyta</taxon>
        <taxon>Spermatophyta</taxon>
        <taxon>Magnoliopsida</taxon>
        <taxon>eudicotyledons</taxon>
        <taxon>Gunneridae</taxon>
        <taxon>Pentapetalae</taxon>
        <taxon>asterids</taxon>
        <taxon>lamiids</taxon>
        <taxon>Lamiales</taxon>
        <taxon>Orobanchaceae</taxon>
        <taxon>Pedicularideae</taxon>
        <taxon>Castillejinae</taxon>
        <taxon>Castilleja</taxon>
    </lineage>
</organism>
<name>A0ABD3C4C3_9LAMI</name>
<comment type="caution">
    <text evidence="2">The sequence shown here is derived from an EMBL/GenBank/DDBJ whole genome shotgun (WGS) entry which is preliminary data.</text>
</comment>